<feature type="domain" description="YqeB PH" evidence="4">
    <location>
        <begin position="2"/>
        <end position="151"/>
    </location>
</feature>
<organism evidence="5 6">
    <name type="scientific">Actinokineospora spheciospongiae</name>
    <dbReference type="NCBI Taxonomy" id="909613"/>
    <lineage>
        <taxon>Bacteria</taxon>
        <taxon>Bacillati</taxon>
        <taxon>Actinomycetota</taxon>
        <taxon>Actinomycetes</taxon>
        <taxon>Pseudonocardiales</taxon>
        <taxon>Pseudonocardiaceae</taxon>
        <taxon>Actinokineospora</taxon>
    </lineage>
</organism>
<gene>
    <name evidence="5" type="ORF">UO65_0644</name>
</gene>
<evidence type="ECO:0000313" key="6">
    <source>
        <dbReference type="Proteomes" id="UP000019277"/>
    </source>
</evidence>
<dbReference type="Pfam" id="PF23493">
    <property type="entry name" value="CysS_C"/>
    <property type="match status" value="1"/>
</dbReference>
<protein>
    <submittedName>
        <fullName evidence="5">Uncharacterized protein</fullName>
    </submittedName>
</protein>
<evidence type="ECO:0000256" key="2">
    <source>
        <dbReference type="SAM" id="Phobius"/>
    </source>
</evidence>
<sequence length="234" mass="24810">MTIRMPVVWLWLLRVGGAVLGCAAGFGVAPLVRWLTGLVGGAPGPLRVAAQLPTVVAVPVLTVVGAGVGVWLAVVARRESPVVTVGGDRVLVVENGSALHVARDRVAAVFTDGRDLVVLGHDFGESVRVRVTDLPTDGLAAAFERFGYPWRGTADPHEAEFTGWVDGTPDLDGTAHSLLRERRNALRDKRVGAAADALDRLRAHGVAVRDRGGVQQYRRRESANGRAGGDEYSS</sequence>
<feature type="compositionally biased region" description="Basic and acidic residues" evidence="1">
    <location>
        <begin position="211"/>
        <end position="223"/>
    </location>
</feature>
<keyword evidence="2" id="KW-0812">Transmembrane</keyword>
<dbReference type="Pfam" id="PF23494">
    <property type="entry name" value="bPH_10"/>
    <property type="match status" value="1"/>
</dbReference>
<dbReference type="eggNOG" id="ENOG50338UK">
    <property type="taxonomic scope" value="Bacteria"/>
</dbReference>
<dbReference type="Proteomes" id="UP000019277">
    <property type="component" value="Unassembled WGS sequence"/>
</dbReference>
<dbReference type="AlphaFoldDB" id="W7IUI2"/>
<dbReference type="InterPro" id="IPR057798">
    <property type="entry name" value="PH_YqeB"/>
</dbReference>
<name>W7IUI2_9PSEU</name>
<dbReference type="EMBL" id="AYXG01000026">
    <property type="protein sequence ID" value="EWC64023.1"/>
    <property type="molecule type" value="Genomic_DNA"/>
</dbReference>
<feature type="domain" description="Cysteinyl-tRNA ligase anticodon binding" evidence="3">
    <location>
        <begin position="168"/>
        <end position="218"/>
    </location>
</feature>
<reference evidence="5 6" key="1">
    <citation type="journal article" date="2014" name="Genome Announc.">
        <title>Draft Genome Sequence of the Antitrypanosomally Active Sponge-Associated Bacterium Actinokineospora sp. Strain EG49.</title>
        <authorList>
            <person name="Harjes J."/>
            <person name="Ryu T."/>
            <person name="Abdelmohsen U.R."/>
            <person name="Moitinho-Silva L."/>
            <person name="Horn H."/>
            <person name="Ravasi T."/>
            <person name="Hentschel U."/>
        </authorList>
    </citation>
    <scope>NUCLEOTIDE SEQUENCE [LARGE SCALE GENOMIC DNA]</scope>
    <source>
        <strain evidence="5 6">EG49</strain>
    </source>
</reference>
<keyword evidence="2" id="KW-0472">Membrane</keyword>
<dbReference type="InterPro" id="IPR056411">
    <property type="entry name" value="CysS_C"/>
</dbReference>
<evidence type="ECO:0000259" key="4">
    <source>
        <dbReference type="Pfam" id="PF23494"/>
    </source>
</evidence>
<comment type="caution">
    <text evidence="5">The sequence shown here is derived from an EMBL/GenBank/DDBJ whole genome shotgun (WGS) entry which is preliminary data.</text>
</comment>
<keyword evidence="2" id="KW-1133">Transmembrane helix</keyword>
<keyword evidence="6" id="KW-1185">Reference proteome</keyword>
<proteinExistence type="predicted"/>
<evidence type="ECO:0000259" key="3">
    <source>
        <dbReference type="Pfam" id="PF23493"/>
    </source>
</evidence>
<feature type="transmembrane region" description="Helical" evidence="2">
    <location>
        <begin position="52"/>
        <end position="74"/>
    </location>
</feature>
<accession>W7IUI2</accession>
<evidence type="ECO:0000256" key="1">
    <source>
        <dbReference type="SAM" id="MobiDB-lite"/>
    </source>
</evidence>
<evidence type="ECO:0000313" key="5">
    <source>
        <dbReference type="EMBL" id="EWC64023.1"/>
    </source>
</evidence>
<dbReference type="STRING" id="909613.UO65_0644"/>
<feature type="transmembrane region" description="Helical" evidence="2">
    <location>
        <begin position="7"/>
        <end position="32"/>
    </location>
</feature>
<feature type="region of interest" description="Disordered" evidence="1">
    <location>
        <begin position="211"/>
        <end position="234"/>
    </location>
</feature>